<accession>A0ABN1ET76</accession>
<feature type="region of interest" description="Disordered" evidence="1">
    <location>
        <begin position="44"/>
        <end position="92"/>
    </location>
</feature>
<comment type="caution">
    <text evidence="2">The sequence shown here is derived from an EMBL/GenBank/DDBJ whole genome shotgun (WGS) entry which is preliminary data.</text>
</comment>
<proteinExistence type="predicted"/>
<keyword evidence="3" id="KW-1185">Reference proteome</keyword>
<feature type="compositionally biased region" description="Gly residues" evidence="1">
    <location>
        <begin position="45"/>
        <end position="72"/>
    </location>
</feature>
<protein>
    <submittedName>
        <fullName evidence="2">Uncharacterized protein</fullName>
    </submittedName>
</protein>
<dbReference type="Proteomes" id="UP001501588">
    <property type="component" value="Unassembled WGS sequence"/>
</dbReference>
<sequence length="92" mass="9172">MTRHPQTRDAVEACEALPIPVVQPSTGTLELFDIEQFLLERKMAKGGGGKGGQGTSGAGKGGGAGAGKGSGGKPSTTGNPSGKGRDNNPPRK</sequence>
<name>A0ABN1ET76_9PROT</name>
<evidence type="ECO:0000313" key="3">
    <source>
        <dbReference type="Proteomes" id="UP001501588"/>
    </source>
</evidence>
<evidence type="ECO:0000313" key="2">
    <source>
        <dbReference type="EMBL" id="GAA0573950.1"/>
    </source>
</evidence>
<reference evidence="2 3" key="1">
    <citation type="journal article" date="2019" name="Int. J. Syst. Evol. Microbiol.">
        <title>The Global Catalogue of Microorganisms (GCM) 10K type strain sequencing project: providing services to taxonomists for standard genome sequencing and annotation.</title>
        <authorList>
            <consortium name="The Broad Institute Genomics Platform"/>
            <consortium name="The Broad Institute Genome Sequencing Center for Infectious Disease"/>
            <person name="Wu L."/>
            <person name="Ma J."/>
        </authorList>
    </citation>
    <scope>NUCLEOTIDE SEQUENCE [LARGE SCALE GENOMIC DNA]</scope>
    <source>
        <strain evidence="2 3">JCM 9933</strain>
    </source>
</reference>
<evidence type="ECO:0000256" key="1">
    <source>
        <dbReference type="SAM" id="MobiDB-lite"/>
    </source>
</evidence>
<dbReference type="EMBL" id="BAAAFZ010000008">
    <property type="protein sequence ID" value="GAA0573950.1"/>
    <property type="molecule type" value="Genomic_DNA"/>
</dbReference>
<feature type="compositionally biased region" description="Basic and acidic residues" evidence="1">
    <location>
        <begin position="83"/>
        <end position="92"/>
    </location>
</feature>
<organism evidence="2 3">
    <name type="scientific">Craurococcus roseus</name>
    <dbReference type="NCBI Taxonomy" id="77585"/>
    <lineage>
        <taxon>Bacteria</taxon>
        <taxon>Pseudomonadati</taxon>
        <taxon>Pseudomonadota</taxon>
        <taxon>Alphaproteobacteria</taxon>
        <taxon>Acetobacterales</taxon>
        <taxon>Acetobacteraceae</taxon>
        <taxon>Craurococcus</taxon>
    </lineage>
</organism>
<gene>
    <name evidence="2" type="ORF">GCM10009416_10830</name>
</gene>